<evidence type="ECO:0000313" key="2">
    <source>
        <dbReference type="EMBL" id="CAD7573842.1"/>
    </source>
</evidence>
<sequence length="70" mass="7986">MDNQSQVQHVPHPLLLDNQSQRVPRPVEKIPTDMDQVTGIAAIRLSLHFINELLIGNIGLPPLHQRAYDW</sequence>
<organism evidence="2">
    <name type="scientific">Timema californicum</name>
    <name type="common">California timema</name>
    <name type="synonym">Walking stick</name>
    <dbReference type="NCBI Taxonomy" id="61474"/>
    <lineage>
        <taxon>Eukaryota</taxon>
        <taxon>Metazoa</taxon>
        <taxon>Ecdysozoa</taxon>
        <taxon>Arthropoda</taxon>
        <taxon>Hexapoda</taxon>
        <taxon>Insecta</taxon>
        <taxon>Pterygota</taxon>
        <taxon>Neoptera</taxon>
        <taxon>Polyneoptera</taxon>
        <taxon>Phasmatodea</taxon>
        <taxon>Timematodea</taxon>
        <taxon>Timematoidea</taxon>
        <taxon>Timematidae</taxon>
        <taxon>Timema</taxon>
    </lineage>
</organism>
<evidence type="ECO:0000256" key="1">
    <source>
        <dbReference type="SAM" id="MobiDB-lite"/>
    </source>
</evidence>
<gene>
    <name evidence="2" type="ORF">TCMB3V08_LOCUS6467</name>
</gene>
<proteinExistence type="predicted"/>
<name>A0A7R9J719_TIMCA</name>
<dbReference type="EMBL" id="OE181888">
    <property type="protein sequence ID" value="CAD7573842.1"/>
    <property type="molecule type" value="Genomic_DNA"/>
</dbReference>
<dbReference type="AlphaFoldDB" id="A0A7R9J719"/>
<protein>
    <submittedName>
        <fullName evidence="2">(California timema) hypothetical protein</fullName>
    </submittedName>
</protein>
<feature type="region of interest" description="Disordered" evidence="1">
    <location>
        <begin position="1"/>
        <end position="22"/>
    </location>
</feature>
<accession>A0A7R9J719</accession>
<reference evidence="2" key="1">
    <citation type="submission" date="2020-11" db="EMBL/GenBank/DDBJ databases">
        <authorList>
            <person name="Tran Van P."/>
        </authorList>
    </citation>
    <scope>NUCLEOTIDE SEQUENCE</scope>
</reference>